<evidence type="ECO:0000313" key="2">
    <source>
        <dbReference type="Proteomes" id="UP000641206"/>
    </source>
</evidence>
<keyword evidence="2" id="KW-1185">Reference proteome</keyword>
<organism evidence="1 2">
    <name type="scientific">Oceanobacillus neutriphilus</name>
    <dbReference type="NCBI Taxonomy" id="531815"/>
    <lineage>
        <taxon>Bacteria</taxon>
        <taxon>Bacillati</taxon>
        <taxon>Bacillota</taxon>
        <taxon>Bacilli</taxon>
        <taxon>Bacillales</taxon>
        <taxon>Bacillaceae</taxon>
        <taxon>Oceanobacillus</taxon>
    </lineage>
</organism>
<dbReference type="Proteomes" id="UP000641206">
    <property type="component" value="Unassembled WGS sequence"/>
</dbReference>
<dbReference type="EMBL" id="BMLW01000010">
    <property type="protein sequence ID" value="GGP13500.1"/>
    <property type="molecule type" value="Genomic_DNA"/>
</dbReference>
<dbReference type="RefSeq" id="WP_188735507.1">
    <property type="nucleotide sequence ID" value="NZ_BMLW01000010.1"/>
</dbReference>
<name>A0ABQ2NY45_9BACI</name>
<proteinExistence type="predicted"/>
<accession>A0ABQ2NY45</accession>
<evidence type="ECO:0000313" key="1">
    <source>
        <dbReference type="EMBL" id="GGP13500.1"/>
    </source>
</evidence>
<protein>
    <submittedName>
        <fullName evidence="1">Uncharacterized protein</fullName>
    </submittedName>
</protein>
<sequence>MRKVGEEKQPEIDLQRKITVEITLQEILIAKAAMGTTSDCEVGSHLNKFYEQLGGESLIPNVDGMDVYDDLTALLENEGVKEDD</sequence>
<comment type="caution">
    <text evidence="1">The sequence shown here is derived from an EMBL/GenBank/DDBJ whole genome shotgun (WGS) entry which is preliminary data.</text>
</comment>
<gene>
    <name evidence="1" type="ORF">GCM10011346_33740</name>
</gene>
<reference evidence="2" key="1">
    <citation type="journal article" date="2019" name="Int. J. Syst. Evol. Microbiol.">
        <title>The Global Catalogue of Microorganisms (GCM) 10K type strain sequencing project: providing services to taxonomists for standard genome sequencing and annotation.</title>
        <authorList>
            <consortium name="The Broad Institute Genomics Platform"/>
            <consortium name="The Broad Institute Genome Sequencing Center for Infectious Disease"/>
            <person name="Wu L."/>
            <person name="Ma J."/>
        </authorList>
    </citation>
    <scope>NUCLEOTIDE SEQUENCE [LARGE SCALE GENOMIC DNA]</scope>
    <source>
        <strain evidence="2">CGMCC 1.7693</strain>
    </source>
</reference>